<dbReference type="RefSeq" id="WP_111458281.1">
    <property type="nucleotide sequence ID" value="NZ_QFYP01000001.1"/>
</dbReference>
<dbReference type="SUPFAM" id="SSF46894">
    <property type="entry name" value="C-terminal effector domain of the bipartite response regulators"/>
    <property type="match status" value="1"/>
</dbReference>
<protein>
    <recommendedName>
        <fullName evidence="5">HTH luxR-type domain-containing protein</fullName>
    </recommendedName>
</protein>
<evidence type="ECO:0000256" key="4">
    <source>
        <dbReference type="SAM" id="MobiDB-lite"/>
    </source>
</evidence>
<dbReference type="PANTHER" id="PTHR44688">
    <property type="entry name" value="DNA-BINDING TRANSCRIPTIONAL ACTIVATOR DEVR_DOSR"/>
    <property type="match status" value="1"/>
</dbReference>
<evidence type="ECO:0000313" key="7">
    <source>
        <dbReference type="Proteomes" id="UP000249842"/>
    </source>
</evidence>
<keyword evidence="1" id="KW-0805">Transcription regulation</keyword>
<keyword evidence="2" id="KW-0238">DNA-binding</keyword>
<reference evidence="7" key="1">
    <citation type="submission" date="2018-05" db="EMBL/GenBank/DDBJ databases">
        <authorList>
            <person name="Li X."/>
        </authorList>
    </citation>
    <scope>NUCLEOTIDE SEQUENCE [LARGE SCALE GENOMIC DNA]</scope>
    <source>
        <strain evidence="7">HKS-05</strain>
    </source>
</reference>
<keyword evidence="3" id="KW-0804">Transcription</keyword>
<dbReference type="Pfam" id="PF00196">
    <property type="entry name" value="GerE"/>
    <property type="match status" value="1"/>
</dbReference>
<dbReference type="OrthoDB" id="8190809at2"/>
<feature type="domain" description="HTH luxR-type" evidence="5">
    <location>
        <begin position="156"/>
        <end position="183"/>
    </location>
</feature>
<accession>A0A328B249</accession>
<evidence type="ECO:0000259" key="5">
    <source>
        <dbReference type="PROSITE" id="PS00622"/>
    </source>
</evidence>
<evidence type="ECO:0000256" key="2">
    <source>
        <dbReference type="ARBA" id="ARBA00023125"/>
    </source>
</evidence>
<gene>
    <name evidence="6" type="ORF">DJ021_14815</name>
</gene>
<sequence>MISYSAAPVAPEAPAPATASGLPSGPPDIDWGELWLSSDPTPRLIVGPDMKVVRSNDAADALLERKVAGWRLEGDLLAVPEAHRAALQSHLRTAARRPLGLPPLLVYAQRLTTEGHLALSIRDLSRRAAGIELADLQTSFGVTHAEQQTLLLMVGGLSVHEIATRLNRSALTVRTHVRHLHEKLEVTTKEQLFARVLPYVLAA</sequence>
<dbReference type="CDD" id="cd06170">
    <property type="entry name" value="LuxR_C_like"/>
    <property type="match status" value="1"/>
</dbReference>
<dbReference type="PANTHER" id="PTHR44688:SF16">
    <property type="entry name" value="DNA-BINDING TRANSCRIPTIONAL ACTIVATOR DEVR_DOSR"/>
    <property type="match status" value="1"/>
</dbReference>
<dbReference type="GO" id="GO:0003677">
    <property type="term" value="F:DNA binding"/>
    <property type="evidence" value="ECO:0007669"/>
    <property type="project" value="UniProtKB-KW"/>
</dbReference>
<keyword evidence="7" id="KW-1185">Reference proteome</keyword>
<comment type="caution">
    <text evidence="6">The sequence shown here is derived from an EMBL/GenBank/DDBJ whole genome shotgun (WGS) entry which is preliminary data.</text>
</comment>
<evidence type="ECO:0000256" key="3">
    <source>
        <dbReference type="ARBA" id="ARBA00023163"/>
    </source>
</evidence>
<dbReference type="PRINTS" id="PR00038">
    <property type="entry name" value="HTHLUXR"/>
</dbReference>
<name>A0A328B249_9CAUL</name>
<evidence type="ECO:0000313" key="6">
    <source>
        <dbReference type="EMBL" id="RAK60989.1"/>
    </source>
</evidence>
<dbReference type="InterPro" id="IPR036388">
    <property type="entry name" value="WH-like_DNA-bd_sf"/>
</dbReference>
<dbReference type="AlphaFoldDB" id="A0A328B249"/>
<dbReference type="InterPro" id="IPR016032">
    <property type="entry name" value="Sig_transdc_resp-reg_C-effctor"/>
</dbReference>
<feature type="compositionally biased region" description="Low complexity" evidence="4">
    <location>
        <begin position="1"/>
        <end position="19"/>
    </location>
</feature>
<feature type="region of interest" description="Disordered" evidence="4">
    <location>
        <begin position="1"/>
        <end position="23"/>
    </location>
</feature>
<organism evidence="6 7">
    <name type="scientific">Phenylobacterium hankyongense</name>
    <dbReference type="NCBI Taxonomy" id="1813876"/>
    <lineage>
        <taxon>Bacteria</taxon>
        <taxon>Pseudomonadati</taxon>
        <taxon>Pseudomonadota</taxon>
        <taxon>Alphaproteobacteria</taxon>
        <taxon>Caulobacterales</taxon>
        <taxon>Caulobacteraceae</taxon>
        <taxon>Phenylobacterium</taxon>
    </lineage>
</organism>
<dbReference type="SMART" id="SM00421">
    <property type="entry name" value="HTH_LUXR"/>
    <property type="match status" value="1"/>
</dbReference>
<evidence type="ECO:0000256" key="1">
    <source>
        <dbReference type="ARBA" id="ARBA00023015"/>
    </source>
</evidence>
<dbReference type="Proteomes" id="UP000249842">
    <property type="component" value="Unassembled WGS sequence"/>
</dbReference>
<dbReference type="Gene3D" id="1.10.10.10">
    <property type="entry name" value="Winged helix-like DNA-binding domain superfamily/Winged helix DNA-binding domain"/>
    <property type="match status" value="1"/>
</dbReference>
<proteinExistence type="predicted"/>
<dbReference type="InterPro" id="IPR000792">
    <property type="entry name" value="Tscrpt_reg_LuxR_C"/>
</dbReference>
<dbReference type="EMBL" id="QFYP01000001">
    <property type="protein sequence ID" value="RAK60989.1"/>
    <property type="molecule type" value="Genomic_DNA"/>
</dbReference>
<dbReference type="PROSITE" id="PS00622">
    <property type="entry name" value="HTH_LUXR_1"/>
    <property type="match status" value="1"/>
</dbReference>
<dbReference type="GO" id="GO:0006355">
    <property type="term" value="P:regulation of DNA-templated transcription"/>
    <property type="evidence" value="ECO:0007669"/>
    <property type="project" value="InterPro"/>
</dbReference>